<dbReference type="Proteomes" id="UP000236497">
    <property type="component" value="Unassembled WGS sequence"/>
</dbReference>
<organism evidence="7 8">
    <name type="scientific">Herbinix hemicellulosilytica</name>
    <dbReference type="NCBI Taxonomy" id="1564487"/>
    <lineage>
        <taxon>Bacteria</taxon>
        <taxon>Bacillati</taxon>
        <taxon>Bacillota</taxon>
        <taxon>Clostridia</taxon>
        <taxon>Lachnospirales</taxon>
        <taxon>Lachnospiraceae</taxon>
        <taxon>Herbinix</taxon>
    </lineage>
</organism>
<dbReference type="InterPro" id="IPR003594">
    <property type="entry name" value="HATPase_dom"/>
</dbReference>
<dbReference type="GO" id="GO:0000155">
    <property type="term" value="F:phosphorelay sensor kinase activity"/>
    <property type="evidence" value="ECO:0007669"/>
    <property type="project" value="InterPro"/>
</dbReference>
<keyword evidence="5" id="KW-1133">Transmembrane helix</keyword>
<name>A0A0H5SFI6_HERHM</name>
<comment type="subcellular location">
    <subcellularLocation>
        <location evidence="1">Membrane</location>
    </subcellularLocation>
</comment>
<evidence type="ECO:0000256" key="1">
    <source>
        <dbReference type="ARBA" id="ARBA00004370"/>
    </source>
</evidence>
<protein>
    <recommendedName>
        <fullName evidence="6">HAMP domain-containing protein</fullName>
    </recommendedName>
</protein>
<dbReference type="Pfam" id="PF06580">
    <property type="entry name" value="His_kinase"/>
    <property type="match status" value="1"/>
</dbReference>
<dbReference type="InterPro" id="IPR036890">
    <property type="entry name" value="HATPase_C_sf"/>
</dbReference>
<dbReference type="AlphaFoldDB" id="A0A0H5SFI6"/>
<dbReference type="Gene3D" id="6.10.340.10">
    <property type="match status" value="1"/>
</dbReference>
<dbReference type="PANTHER" id="PTHR34220:SF7">
    <property type="entry name" value="SENSOR HISTIDINE KINASE YPDA"/>
    <property type="match status" value="1"/>
</dbReference>
<evidence type="ECO:0000256" key="2">
    <source>
        <dbReference type="ARBA" id="ARBA00022553"/>
    </source>
</evidence>
<evidence type="ECO:0000313" key="7">
    <source>
        <dbReference type="EMBL" id="CRZ33581.1"/>
    </source>
</evidence>
<evidence type="ECO:0000256" key="4">
    <source>
        <dbReference type="ARBA" id="ARBA00022777"/>
    </source>
</evidence>
<dbReference type="EMBL" id="CVTD020000008">
    <property type="protein sequence ID" value="CRZ33581.1"/>
    <property type="molecule type" value="Genomic_DNA"/>
</dbReference>
<evidence type="ECO:0000256" key="5">
    <source>
        <dbReference type="SAM" id="Phobius"/>
    </source>
</evidence>
<dbReference type="OrthoDB" id="759642at2"/>
<dbReference type="Gene3D" id="3.30.565.10">
    <property type="entry name" value="Histidine kinase-like ATPase, C-terminal domain"/>
    <property type="match status" value="1"/>
</dbReference>
<dbReference type="RefSeq" id="WP_103201751.1">
    <property type="nucleotide sequence ID" value="NZ_CVTD020000008.1"/>
</dbReference>
<dbReference type="InterPro" id="IPR010559">
    <property type="entry name" value="Sig_transdc_His_kin_internal"/>
</dbReference>
<keyword evidence="3" id="KW-0808">Transferase</keyword>
<keyword evidence="2" id="KW-0597">Phosphoprotein</keyword>
<keyword evidence="4" id="KW-0418">Kinase</keyword>
<feature type="transmembrane region" description="Helical" evidence="5">
    <location>
        <begin position="263"/>
        <end position="283"/>
    </location>
</feature>
<dbReference type="PROSITE" id="PS50885">
    <property type="entry name" value="HAMP"/>
    <property type="match status" value="1"/>
</dbReference>
<dbReference type="GO" id="GO:0016020">
    <property type="term" value="C:membrane"/>
    <property type="evidence" value="ECO:0007669"/>
    <property type="project" value="UniProtKB-SubCell"/>
</dbReference>
<accession>A0A0H5SFI6</accession>
<evidence type="ECO:0000313" key="8">
    <source>
        <dbReference type="Proteomes" id="UP000236497"/>
    </source>
</evidence>
<dbReference type="InterPro" id="IPR050640">
    <property type="entry name" value="Bact_2-comp_sensor_kinase"/>
</dbReference>
<evidence type="ECO:0000256" key="3">
    <source>
        <dbReference type="ARBA" id="ARBA00022679"/>
    </source>
</evidence>
<dbReference type="PANTHER" id="PTHR34220">
    <property type="entry name" value="SENSOR HISTIDINE KINASE YPDA"/>
    <property type="match status" value="1"/>
</dbReference>
<keyword evidence="5" id="KW-0812">Transmembrane</keyword>
<keyword evidence="5" id="KW-0472">Membrane</keyword>
<reference evidence="7 8" key="1">
    <citation type="submission" date="2015-06" db="EMBL/GenBank/DDBJ databases">
        <authorList>
            <person name="Wibberg Daniel"/>
        </authorList>
    </citation>
    <scope>NUCLEOTIDE SEQUENCE [LARGE SCALE GENOMIC DNA]</scope>
    <source>
        <strain evidence="7 8">T3/55T</strain>
    </source>
</reference>
<dbReference type="SUPFAM" id="SSF55874">
    <property type="entry name" value="ATPase domain of HSP90 chaperone/DNA topoisomerase II/histidine kinase"/>
    <property type="match status" value="1"/>
</dbReference>
<dbReference type="InterPro" id="IPR003660">
    <property type="entry name" value="HAMP_dom"/>
</dbReference>
<feature type="transmembrane region" description="Helical" evidence="5">
    <location>
        <begin position="12"/>
        <end position="33"/>
    </location>
</feature>
<sequence length="564" mass="65274">MKKKSFINDIFRLLIILTVLLFTILGIFLFSSYKILENEIKDSSESFLAIYSNEAYNSINEMDGLLKNITSRNVDLAKIKSSNSNERILASISLYNYMQELLQGKENVDLLVIYDANYDICLDAIKSGFNFNKKNSLRKFTGDVVKTKEINSFEWNFLEKDNETYLYKMLLSDSRAIAIYVSINNFLADHAAEGNGNHSIVLVNKDGIIGRVWGSVTGEISPGQNINGISSDNYYQAKKEIVPGQLYIYSIAKKSSILKQTNIGMIIVAAAVCLTMLFMVYVLKFTKKEIALPMQHIVNDIERIKNGEYETRISGNFRRREFQMLQEVTNQMVDEIVNLKIQSYEKKIELQDMELKSIKLQIRPHFFLNALTTISSLSSQGKFEDINTYINSLSKNIRYMFRAGLRTVTVKEEINHVKNYFEMQELKYPGSVFYLIDLPKELEEWKIPQMIIHTFIENEFKHAVSLDNTLTILIKVSKQTYQNEDMLLIEIEDDGKGYPKEVIDYMNNNKKPDDTGNRVGLWSMKRMMEIMYEKEGLIKIENLNPFGCLNKIYVPRKTKNKFIE</sequence>
<dbReference type="Pfam" id="PF02518">
    <property type="entry name" value="HATPase_c"/>
    <property type="match status" value="1"/>
</dbReference>
<proteinExistence type="predicted"/>
<gene>
    <name evidence="7" type="ORF">HHT355_0373</name>
</gene>
<evidence type="ECO:0000259" key="6">
    <source>
        <dbReference type="PROSITE" id="PS50885"/>
    </source>
</evidence>
<keyword evidence="8" id="KW-1185">Reference proteome</keyword>
<feature type="domain" description="HAMP" evidence="6">
    <location>
        <begin position="288"/>
        <end position="341"/>
    </location>
</feature>